<keyword evidence="1" id="KW-0547">Nucleotide-binding</keyword>
<evidence type="ECO:0000313" key="4">
    <source>
        <dbReference type="EMBL" id="GAA5809046.1"/>
    </source>
</evidence>
<dbReference type="InterPro" id="IPR013126">
    <property type="entry name" value="Hsp_70_fam"/>
</dbReference>
<dbReference type="Proteomes" id="UP001473302">
    <property type="component" value="Unassembled WGS sequence"/>
</dbReference>
<dbReference type="InterPro" id="IPR043129">
    <property type="entry name" value="ATPase_NBD"/>
</dbReference>
<dbReference type="PANTHER" id="PTHR14187:SF5">
    <property type="entry name" value="HEAT SHOCK 70 KDA PROTEIN 12A"/>
    <property type="match status" value="1"/>
</dbReference>
<keyword evidence="2" id="KW-0067">ATP-binding</keyword>
<dbReference type="PANTHER" id="PTHR14187">
    <property type="entry name" value="ALPHA KINASE/ELONGATION FACTOR 2 KINASE"/>
    <property type="match status" value="1"/>
</dbReference>
<comment type="caution">
    <text evidence="4">The sequence shown here is derived from an EMBL/GenBank/DDBJ whole genome shotgun (WGS) entry which is preliminary data.</text>
</comment>
<dbReference type="SUPFAM" id="SSF53067">
    <property type="entry name" value="Actin-like ATPase domain"/>
    <property type="match status" value="2"/>
</dbReference>
<evidence type="ECO:0008006" key="6">
    <source>
        <dbReference type="Google" id="ProtNLM"/>
    </source>
</evidence>
<feature type="region of interest" description="Disordered" evidence="3">
    <location>
        <begin position="316"/>
        <end position="370"/>
    </location>
</feature>
<keyword evidence="5" id="KW-1185">Reference proteome</keyword>
<proteinExistence type="predicted"/>
<organism evidence="4 5">
    <name type="scientific">Mucor flavus</name>
    <dbReference type="NCBI Taxonomy" id="439312"/>
    <lineage>
        <taxon>Eukaryota</taxon>
        <taxon>Fungi</taxon>
        <taxon>Fungi incertae sedis</taxon>
        <taxon>Mucoromycota</taxon>
        <taxon>Mucoromycotina</taxon>
        <taxon>Mucoromycetes</taxon>
        <taxon>Mucorales</taxon>
        <taxon>Mucorineae</taxon>
        <taxon>Mucoraceae</taxon>
        <taxon>Mucor</taxon>
    </lineage>
</organism>
<reference evidence="4 5" key="1">
    <citation type="submission" date="2024-04" db="EMBL/GenBank/DDBJ databases">
        <title>genome sequences of Mucor flavus KT1a and Helicostylum pulchrum KT1b strains isolated from the surface of a dry-aged beef.</title>
        <authorList>
            <person name="Toyotome T."/>
            <person name="Hosono M."/>
            <person name="Torimaru M."/>
            <person name="Fukuda K."/>
            <person name="Mikami N."/>
        </authorList>
    </citation>
    <scope>NUCLEOTIDE SEQUENCE [LARGE SCALE GENOMIC DNA]</scope>
    <source>
        <strain evidence="4 5">KT1a</strain>
    </source>
</reference>
<protein>
    <recommendedName>
        <fullName evidence="6">Heat shock protein 70</fullName>
    </recommendedName>
</protein>
<feature type="compositionally biased region" description="Basic and acidic residues" evidence="3">
    <location>
        <begin position="323"/>
        <end position="333"/>
    </location>
</feature>
<dbReference type="EMBL" id="BAABUK010000004">
    <property type="protein sequence ID" value="GAA5809046.1"/>
    <property type="molecule type" value="Genomic_DNA"/>
</dbReference>
<dbReference type="Gene3D" id="3.30.420.40">
    <property type="match status" value="2"/>
</dbReference>
<gene>
    <name evidence="4" type="ORF">MFLAVUS_002449</name>
</gene>
<sequence>MQVYFVMFTLQEEEEESLNKYVVGIDFGAVSSGVSIAHKEEPSVRYTVNEWEEKNKDEKEKSNTKDPKQFLTSILYQADGPVICGLSNTADDKARRKEGDVYINNIKQYILNIDQANEELGQMKEGLTIQKVVTDYLRKFHTLAMKCLKNQEDFCNSDKFKKDFKPENIRYCLSCPKSQKDFMEQCFVAAGIVEPEELSYRLVCVTEAEASAYYCLGLDRIKSKIVHDQEYFVCDIGHCSFGMSKICADTTELLSKVNLISEVPGQGSMNLENNFRKYLNENKTYLNLNQSIIDTLIETFVDEIKYSFSVTQVGHTEQEEAEFEAKKKEKSSNDNDEEDEEDDDEDEDYDNEEYYGEEEATETSVEDLGVGNEEEIPGVFDLRDIKGDYVKISENDLNVHVFLPYIKSITDYILAKDEENKSEAKIFLSGCYSSDASFYEKLATVKEGKFGNFLAFVDDTNGVDVVSLGAVSFGLRFRDLQTPFFKPETLLAQKKIKEKIRDERNKNFEEKKENPIDFVVGIDFGTTFSGCSYADCRGLEIHENIPITTIKAGWPGGDKIAFGKTPTLMMYDKKMKTKFWGQAAKQKVDEHTDLTLLGNFKLFLSPKSVATYYGVGNTELLKFAHDNNFSNTVLTEDLVRVAKSDDNKKYRVKKDHNYDAVDAVDIISDYLRVFHDHAIKQILKAETKKRSLVFFKKRVTKEDFNIRYVLTVPAMWSTSAKETMAQASIDAGIITKDELHNLLIITEPEAAALFCDKMYSDTIRDPKNPNAKSNFVVCDAGGGTVDLVTFKLDFAEDTGKPMIYQVGEGSGDTCGSSYLDSKFKAYLLKFYKDLGLDADLENTNFNSVMDQFINDIKVKFDPNSLRDGFSDIKLPTERPIGNVSEIDKAKEYKLLNSNTILRVTDTVMKKEVFDPIISNILGLIDKQIKQAEDRESPIKSIVLIGGFSRNPYLKKRVIEHYTSLYTVGIPIEGVAAISNGAVSYGLNPRMVSTRLAGQSLALEVLAPYVENEIMKKEVLGPNGEKFARNRLEYFVKKMDAIKGEEYYRIVSVNYPQNVLIAIFSCDFKEEDEADNKKWRYVSNKHSKIMEETIELPEVEEIKEGENIQFGVTLRMDHIGVTVTIECLNSDINKEIKKITNSEFPSLRIVLCLWFKLDNADLPCISTFLALTILLLLAHISFFYEYGFNKDSRLCHGYLDYPNEITSKDAMELSQFMQSLNQTWKNDKKIYDPFHKEVEENNDKYWTKEIDVKDQYKRNQVVQGIAKEFGLEIDRLSASPPEYLKLKRPKRPQVPQCDMTKLQHHKSTLVSFSFLQFKIARIKLDGLFSDGGKITIRMATTEEENEQTATNNIRLNLTLYAQTDDLFDMVSLSRIEDKETSTENIYVNSRHSTTACLVYHLDIIFPANLASYQSFHLEANHANRVSGDLKSIVFKSFSVGLGRGAIDLKNIKGNNIIVGTLNGIILGNYLPIEKFGAAAVQGATMIKILPQSAHLKSTVVTLDGPVKVIVKEGGRFKAHCWLCVPVIESTLDPKLIHLSLSRRRSVKTGYFNQSKGAQTSLHSRYGEVRLVYS</sequence>
<evidence type="ECO:0000256" key="3">
    <source>
        <dbReference type="SAM" id="MobiDB-lite"/>
    </source>
</evidence>
<dbReference type="Pfam" id="PF00012">
    <property type="entry name" value="HSP70"/>
    <property type="match status" value="1"/>
</dbReference>
<evidence type="ECO:0000256" key="2">
    <source>
        <dbReference type="ARBA" id="ARBA00022840"/>
    </source>
</evidence>
<evidence type="ECO:0000256" key="1">
    <source>
        <dbReference type="ARBA" id="ARBA00022741"/>
    </source>
</evidence>
<feature type="compositionally biased region" description="Acidic residues" evidence="3">
    <location>
        <begin position="334"/>
        <end position="365"/>
    </location>
</feature>
<name>A0ABP9YQB4_9FUNG</name>
<evidence type="ECO:0000313" key="5">
    <source>
        <dbReference type="Proteomes" id="UP001473302"/>
    </source>
</evidence>
<accession>A0ABP9YQB4</accession>